<proteinExistence type="predicted"/>
<name>A0A0K2T0X2_LEPSM</name>
<feature type="non-terminal residue" evidence="1">
    <location>
        <position position="1"/>
    </location>
</feature>
<dbReference type="EMBL" id="HACA01002323">
    <property type="protein sequence ID" value="CDW19684.1"/>
    <property type="molecule type" value="Transcribed_RNA"/>
</dbReference>
<accession>A0A0K2T0X2</accession>
<organism evidence="1">
    <name type="scientific">Lepeophtheirus salmonis</name>
    <name type="common">Salmon louse</name>
    <name type="synonym">Caligus salmonis</name>
    <dbReference type="NCBI Taxonomy" id="72036"/>
    <lineage>
        <taxon>Eukaryota</taxon>
        <taxon>Metazoa</taxon>
        <taxon>Ecdysozoa</taxon>
        <taxon>Arthropoda</taxon>
        <taxon>Crustacea</taxon>
        <taxon>Multicrustacea</taxon>
        <taxon>Hexanauplia</taxon>
        <taxon>Copepoda</taxon>
        <taxon>Siphonostomatoida</taxon>
        <taxon>Caligidae</taxon>
        <taxon>Lepeophtheirus</taxon>
    </lineage>
</organism>
<dbReference type="AlphaFoldDB" id="A0A0K2T0X2"/>
<evidence type="ECO:0000313" key="1">
    <source>
        <dbReference type="EMBL" id="CDW19684.1"/>
    </source>
</evidence>
<sequence>GSIQNDIVAKLRRRTTRHPIAEQRKRLASINLCVPSTVV</sequence>
<reference evidence="1" key="1">
    <citation type="submission" date="2014-05" db="EMBL/GenBank/DDBJ databases">
        <authorList>
            <person name="Chronopoulou M."/>
        </authorList>
    </citation>
    <scope>NUCLEOTIDE SEQUENCE</scope>
    <source>
        <tissue evidence="1">Whole organism</tissue>
    </source>
</reference>
<protein>
    <submittedName>
        <fullName evidence="1">Uncharacterized protein</fullName>
    </submittedName>
</protein>